<dbReference type="SUPFAM" id="SSF51182">
    <property type="entry name" value="RmlC-like cupins"/>
    <property type="match status" value="1"/>
</dbReference>
<comment type="caution">
    <text evidence="1">The sequence shown here is derived from an EMBL/GenBank/DDBJ whole genome shotgun (WGS) entry which is preliminary data.</text>
</comment>
<evidence type="ECO:0000313" key="2">
    <source>
        <dbReference type="Proteomes" id="UP000789595"/>
    </source>
</evidence>
<organism evidence="1 2">
    <name type="scientific">Pelagomonas calceolata</name>
    <dbReference type="NCBI Taxonomy" id="35677"/>
    <lineage>
        <taxon>Eukaryota</taxon>
        <taxon>Sar</taxon>
        <taxon>Stramenopiles</taxon>
        <taxon>Ochrophyta</taxon>
        <taxon>Pelagophyceae</taxon>
        <taxon>Pelagomonadales</taxon>
        <taxon>Pelagomonadaceae</taxon>
        <taxon>Pelagomonas</taxon>
    </lineage>
</organism>
<reference evidence="1" key="1">
    <citation type="submission" date="2021-11" db="EMBL/GenBank/DDBJ databases">
        <authorList>
            <consortium name="Genoscope - CEA"/>
            <person name="William W."/>
        </authorList>
    </citation>
    <scope>NUCLEOTIDE SEQUENCE</scope>
</reference>
<dbReference type="OrthoDB" id="10542759at2759"/>
<proteinExistence type="predicted"/>
<evidence type="ECO:0000313" key="1">
    <source>
        <dbReference type="EMBL" id="CAH0376579.1"/>
    </source>
</evidence>
<accession>A0A8J2T012</accession>
<dbReference type="PANTHER" id="PTHR13903:SF8">
    <property type="entry name" value="PIRIN"/>
    <property type="match status" value="1"/>
</dbReference>
<protein>
    <recommendedName>
        <fullName evidence="3">Pirin N-terminal domain-containing protein</fullName>
    </recommendedName>
</protein>
<dbReference type="InterPro" id="IPR012093">
    <property type="entry name" value="Pirin"/>
</dbReference>
<dbReference type="PANTHER" id="PTHR13903">
    <property type="entry name" value="PIRIN-RELATED"/>
    <property type="match status" value="1"/>
</dbReference>
<name>A0A8J2T012_9STRA</name>
<evidence type="ECO:0008006" key="3">
    <source>
        <dbReference type="Google" id="ProtNLM"/>
    </source>
</evidence>
<gene>
    <name evidence="1" type="ORF">PECAL_5P11780</name>
</gene>
<dbReference type="Gene3D" id="2.60.120.10">
    <property type="entry name" value="Jelly Rolls"/>
    <property type="match status" value="1"/>
</dbReference>
<dbReference type="InterPro" id="IPR011051">
    <property type="entry name" value="RmlC_Cupin_sf"/>
</dbReference>
<dbReference type="EMBL" id="CAKKNE010000005">
    <property type="protein sequence ID" value="CAH0376579.1"/>
    <property type="molecule type" value="Genomic_DNA"/>
</dbReference>
<keyword evidence="2" id="KW-1185">Reference proteome</keyword>
<dbReference type="InterPro" id="IPR014710">
    <property type="entry name" value="RmlC-like_jellyroll"/>
</dbReference>
<dbReference type="CDD" id="cd02247">
    <property type="entry name" value="cupin_pirin_C"/>
    <property type="match status" value="1"/>
</dbReference>
<dbReference type="AlphaFoldDB" id="A0A8J2T012"/>
<dbReference type="Proteomes" id="UP000789595">
    <property type="component" value="Unassembled WGS sequence"/>
</dbReference>
<sequence>MRPTLATALIVSLQRLEAHLGSFDRTRTTRTMAEHVQRPEYSVAPPARLCLQDDAPAAATGGRRCVPPSEPVPLKMARYRGFLHKLFGAHDIRGRGSDVPGCAHADPFFLCDAVRLPRHAKPPFCAHPHSGAGVISLLFRAACTVRPWDNVQGAEAEALRAGGIYHVDTGAGCVHDEPFDPLSSGETFGGRFDQQGPPVPADGDASWLAQLWYDALPEDENAPPRPVSSAVGRPEDVPVVRDEGLAVRVLVGNYGGVTGPVTAALPLVILHGRVDGAATLASLPPGHNGFIWVLDGALTAGGATLTYGERGLGLLPPGGDRLRLEGAAEFFVGLGPPRRVPHYKYVGYGGGFVSRSVAGVEAAMSEYERDPRAFGRTTAVAPSTDHLDLVGGFQDDDGPMEERPAGVVARFTYRK</sequence>